<protein>
    <submittedName>
        <fullName evidence="2">Uncharacterized protein</fullName>
    </submittedName>
</protein>
<reference evidence="2 3" key="1">
    <citation type="submission" date="2008-07" db="EMBL/GenBank/DDBJ databases">
        <authorList>
            <person name="Tandeau de Marsac N."/>
            <person name="Ferriera S."/>
            <person name="Johnson J."/>
            <person name="Kravitz S."/>
            <person name="Beeson K."/>
            <person name="Sutton G."/>
            <person name="Rogers Y.-H."/>
            <person name="Friedman R."/>
            <person name="Frazier M."/>
            <person name="Venter J.C."/>
        </authorList>
    </citation>
    <scope>NUCLEOTIDE SEQUENCE [LARGE SCALE GENOMIC DNA]</scope>
    <source>
        <strain evidence="2 3">PCC 7420</strain>
    </source>
</reference>
<evidence type="ECO:0000256" key="1">
    <source>
        <dbReference type="SAM" id="MobiDB-lite"/>
    </source>
</evidence>
<organism evidence="2 3">
    <name type="scientific">Coleofasciculus chthonoplastes PCC 7420</name>
    <dbReference type="NCBI Taxonomy" id="118168"/>
    <lineage>
        <taxon>Bacteria</taxon>
        <taxon>Bacillati</taxon>
        <taxon>Cyanobacteriota</taxon>
        <taxon>Cyanophyceae</taxon>
        <taxon>Coleofasciculales</taxon>
        <taxon>Coleofasciculaceae</taxon>
        <taxon>Coleofasciculus</taxon>
    </lineage>
</organism>
<proteinExistence type="predicted"/>
<keyword evidence="3" id="KW-1185">Reference proteome</keyword>
<evidence type="ECO:0000313" key="3">
    <source>
        <dbReference type="Proteomes" id="UP000003835"/>
    </source>
</evidence>
<feature type="region of interest" description="Disordered" evidence="1">
    <location>
        <begin position="1"/>
        <end position="22"/>
    </location>
</feature>
<name>B4VYN3_9CYAN</name>
<dbReference type="HOGENOM" id="CLU_2859967_0_0_3"/>
<sequence>MRTNTGGAFHPHPLTPSPIKGEGESARLMIKDVAGYVGNIIPFLLPSPKRGRGVGGEGWYSEKS</sequence>
<gene>
    <name evidence="2" type="ORF">MC7420_2695</name>
</gene>
<evidence type="ECO:0000313" key="2">
    <source>
        <dbReference type="EMBL" id="EDX73077.1"/>
    </source>
</evidence>
<dbReference type="EMBL" id="DS989860">
    <property type="protein sequence ID" value="EDX73077.1"/>
    <property type="molecule type" value="Genomic_DNA"/>
</dbReference>
<dbReference type="Proteomes" id="UP000003835">
    <property type="component" value="Unassembled WGS sequence"/>
</dbReference>
<dbReference type="AlphaFoldDB" id="B4VYN3"/>
<accession>B4VYN3</accession>